<organism evidence="2 3">
    <name type="scientific">Acipenser oxyrinchus oxyrinchus</name>
    <dbReference type="NCBI Taxonomy" id="40147"/>
    <lineage>
        <taxon>Eukaryota</taxon>
        <taxon>Metazoa</taxon>
        <taxon>Chordata</taxon>
        <taxon>Craniata</taxon>
        <taxon>Vertebrata</taxon>
        <taxon>Euteleostomi</taxon>
        <taxon>Actinopterygii</taxon>
        <taxon>Chondrostei</taxon>
        <taxon>Acipenseriformes</taxon>
        <taxon>Acipenseridae</taxon>
        <taxon>Acipenser</taxon>
    </lineage>
</organism>
<keyword evidence="1" id="KW-0472">Membrane</keyword>
<sequence>MKLGFPQLHFGLLQNSGTMNEAPLDTYFDILDEERKLYAADSLNNLNKLNVCRDPHDLLSTELLDSSSDADKRELNDNKECPKAGPLTQLSRLMKKDEQPKLQQTGTNKTQCNSSRCLCILLIVLAVALVASLLLSFYAIYLMVKTAEKMNELSSSAFEEEYLQEIAAFKDIILKYLNQSTTAVKGAVAVEEIALTHNVTA</sequence>
<reference evidence="2" key="1">
    <citation type="submission" date="2022-02" db="EMBL/GenBank/DDBJ databases">
        <title>Atlantic sturgeon de novo genome assembly.</title>
        <authorList>
            <person name="Stock M."/>
            <person name="Klopp C."/>
            <person name="Guiguen Y."/>
            <person name="Cabau C."/>
            <person name="Parinello H."/>
            <person name="Santidrian Yebra-Pimentel E."/>
            <person name="Kuhl H."/>
            <person name="Dirks R.P."/>
            <person name="Guessner J."/>
            <person name="Wuertz S."/>
            <person name="Du K."/>
            <person name="Schartl M."/>
        </authorList>
    </citation>
    <scope>NUCLEOTIDE SEQUENCE</scope>
    <source>
        <strain evidence="2">STURGEONOMICS-FGT-2020</strain>
        <tissue evidence="2">Whole blood</tissue>
    </source>
</reference>
<proteinExistence type="predicted"/>
<dbReference type="PANTHER" id="PTHR36475:SF1">
    <property type="entry name" value="LEUCINE-RICH SINGLE-PASS MEMBRANE PROTEIN 1"/>
    <property type="match status" value="1"/>
</dbReference>
<keyword evidence="3" id="KW-1185">Reference proteome</keyword>
<keyword evidence="1" id="KW-1133">Transmembrane helix</keyword>
<evidence type="ECO:0008006" key="4">
    <source>
        <dbReference type="Google" id="ProtNLM"/>
    </source>
</evidence>
<keyword evidence="1" id="KW-0812">Transmembrane</keyword>
<dbReference type="Proteomes" id="UP001230051">
    <property type="component" value="Unassembled WGS sequence"/>
</dbReference>
<accession>A0AAD8DDS9</accession>
<dbReference type="InterPro" id="IPR028099">
    <property type="entry name" value="DUF4577"/>
</dbReference>
<feature type="transmembrane region" description="Helical" evidence="1">
    <location>
        <begin position="120"/>
        <end position="144"/>
    </location>
</feature>
<evidence type="ECO:0000313" key="2">
    <source>
        <dbReference type="EMBL" id="KAK1166867.1"/>
    </source>
</evidence>
<evidence type="ECO:0000256" key="1">
    <source>
        <dbReference type="SAM" id="Phobius"/>
    </source>
</evidence>
<evidence type="ECO:0000313" key="3">
    <source>
        <dbReference type="Proteomes" id="UP001230051"/>
    </source>
</evidence>
<name>A0AAD8DDS9_ACIOX</name>
<protein>
    <recommendedName>
        <fullName evidence="4">Leucine-rich single-pass membrane protein 1</fullName>
    </recommendedName>
</protein>
<dbReference type="AlphaFoldDB" id="A0AAD8DDS9"/>
<dbReference type="EMBL" id="JAGXEW010000010">
    <property type="protein sequence ID" value="KAK1166867.1"/>
    <property type="molecule type" value="Genomic_DNA"/>
</dbReference>
<dbReference type="Pfam" id="PF15145">
    <property type="entry name" value="DUF4577"/>
    <property type="match status" value="1"/>
</dbReference>
<dbReference type="PANTHER" id="PTHR36475">
    <property type="entry name" value="LEUCINE-RICH SINGLE-PASS MEMBRANE PROTEIN 1"/>
    <property type="match status" value="1"/>
</dbReference>
<gene>
    <name evidence="2" type="ORF">AOXY_G11488</name>
</gene>
<comment type="caution">
    <text evidence="2">The sequence shown here is derived from an EMBL/GenBank/DDBJ whole genome shotgun (WGS) entry which is preliminary data.</text>
</comment>